<feature type="non-terminal residue" evidence="1">
    <location>
        <position position="1"/>
    </location>
</feature>
<protein>
    <submittedName>
        <fullName evidence="1">Uncharacterized protein</fullName>
    </submittedName>
</protein>
<dbReference type="AlphaFoldDB" id="W1XRJ8"/>
<sequence length="26" mass="2807">TFNPANIKGLGKVECWGNDDDEEAAI</sequence>
<proteinExistence type="predicted"/>
<organism evidence="1">
    <name type="scientific">human gut metagenome</name>
    <dbReference type="NCBI Taxonomy" id="408170"/>
    <lineage>
        <taxon>unclassified sequences</taxon>
        <taxon>metagenomes</taxon>
        <taxon>organismal metagenomes</taxon>
    </lineage>
</organism>
<accession>W1XRJ8</accession>
<name>W1XRJ8_9ZZZZ</name>
<evidence type="ECO:0000313" key="1">
    <source>
        <dbReference type="EMBL" id="ETJ32983.1"/>
    </source>
</evidence>
<dbReference type="EMBL" id="AZMM01012573">
    <property type="protein sequence ID" value="ETJ32983.1"/>
    <property type="molecule type" value="Genomic_DNA"/>
</dbReference>
<gene>
    <name evidence="1" type="ORF">Q604_UNBC12573G0001</name>
</gene>
<reference evidence="1" key="1">
    <citation type="submission" date="2013-12" db="EMBL/GenBank/DDBJ databases">
        <title>A Varibaculum cambriense genome reconstructed from a premature infant gut community with otherwise low bacterial novelty that shifts toward anaerobic metabolism during the third week of life.</title>
        <authorList>
            <person name="Brown C.T."/>
            <person name="Sharon I."/>
            <person name="Thomas B.C."/>
            <person name="Castelle C.J."/>
            <person name="Morowitz M.J."/>
            <person name="Banfield J.F."/>
        </authorList>
    </citation>
    <scope>NUCLEOTIDE SEQUENCE</scope>
</reference>
<comment type="caution">
    <text evidence="1">The sequence shown here is derived from an EMBL/GenBank/DDBJ whole genome shotgun (WGS) entry which is preliminary data.</text>
</comment>